<evidence type="ECO:0000313" key="3">
    <source>
        <dbReference type="Proteomes" id="UP000320876"/>
    </source>
</evidence>
<feature type="domain" description="Microcin J25-processing protein McjB C-terminal" evidence="1">
    <location>
        <begin position="38"/>
        <end position="137"/>
    </location>
</feature>
<accession>A0A542DDW3</accession>
<dbReference type="RefSeq" id="WP_141996098.1">
    <property type="nucleotide sequence ID" value="NZ_VFML01000001.1"/>
</dbReference>
<dbReference type="AlphaFoldDB" id="A0A542DDW3"/>
<name>A0A542DDW3_AMYCI</name>
<evidence type="ECO:0000259" key="1">
    <source>
        <dbReference type="Pfam" id="PF13471"/>
    </source>
</evidence>
<dbReference type="NCBIfam" id="NF033537">
    <property type="entry name" value="lasso_biosyn_B2"/>
    <property type="match status" value="1"/>
</dbReference>
<dbReference type="Pfam" id="PF13471">
    <property type="entry name" value="Transglut_core3"/>
    <property type="match status" value="1"/>
</dbReference>
<gene>
    <name evidence="2" type="ORF">FB471_0935</name>
</gene>
<dbReference type="EMBL" id="VFML01000001">
    <property type="protein sequence ID" value="TQJ01268.1"/>
    <property type="molecule type" value="Genomic_DNA"/>
</dbReference>
<comment type="caution">
    <text evidence="2">The sequence shown here is derived from an EMBL/GenBank/DDBJ whole genome shotgun (WGS) entry which is preliminary data.</text>
</comment>
<evidence type="ECO:0000313" key="2">
    <source>
        <dbReference type="EMBL" id="TQJ01268.1"/>
    </source>
</evidence>
<keyword evidence="3" id="KW-1185">Reference proteome</keyword>
<dbReference type="OrthoDB" id="583768at2"/>
<dbReference type="InterPro" id="IPR053521">
    <property type="entry name" value="McjB-like"/>
</dbReference>
<proteinExistence type="predicted"/>
<reference evidence="2 3" key="1">
    <citation type="submission" date="2019-06" db="EMBL/GenBank/DDBJ databases">
        <title>Sequencing the genomes of 1000 actinobacteria strains.</title>
        <authorList>
            <person name="Klenk H.-P."/>
        </authorList>
    </citation>
    <scope>NUCLEOTIDE SEQUENCE [LARGE SCALE GENOMIC DNA]</scope>
    <source>
        <strain evidence="2 3">DSM 45679</strain>
    </source>
</reference>
<sequence>MSAPIVLEPPVALTAAERVRAVAAVGVARLVLAGTRARPARVGAILRVLRLGTHPVDTESAARARASVVTVSLRCASDHGCLLRSVAIVIAARLAGGSVMWRVGAASPPPALHAWVEAGGVPVGEPFDPRLLYRPLITI</sequence>
<protein>
    <submittedName>
        <fullName evidence="2">Transglutaminase superfamily protein</fullName>
    </submittedName>
</protein>
<dbReference type="InterPro" id="IPR032708">
    <property type="entry name" value="McjB_C"/>
</dbReference>
<dbReference type="Proteomes" id="UP000320876">
    <property type="component" value="Unassembled WGS sequence"/>
</dbReference>
<organism evidence="2 3">
    <name type="scientific">Amycolatopsis cihanbeyliensis</name>
    <dbReference type="NCBI Taxonomy" id="1128664"/>
    <lineage>
        <taxon>Bacteria</taxon>
        <taxon>Bacillati</taxon>
        <taxon>Actinomycetota</taxon>
        <taxon>Actinomycetes</taxon>
        <taxon>Pseudonocardiales</taxon>
        <taxon>Pseudonocardiaceae</taxon>
        <taxon>Amycolatopsis</taxon>
    </lineage>
</organism>